<gene>
    <name evidence="3" type="ORF">O3P69_019387</name>
</gene>
<evidence type="ECO:0000259" key="2">
    <source>
        <dbReference type="Pfam" id="PF10223"/>
    </source>
</evidence>
<reference evidence="3 4" key="1">
    <citation type="submission" date="2023-03" db="EMBL/GenBank/DDBJ databases">
        <title>High-quality genome of Scylla paramamosain provides insights in environmental adaptation.</title>
        <authorList>
            <person name="Zhang L."/>
        </authorList>
    </citation>
    <scope>NUCLEOTIDE SEQUENCE [LARGE SCALE GENOMIC DNA]</scope>
    <source>
        <strain evidence="3">LZ_2023a</strain>
        <tissue evidence="3">Muscle</tissue>
    </source>
</reference>
<dbReference type="GO" id="GO:0005615">
    <property type="term" value="C:extracellular space"/>
    <property type="evidence" value="ECO:0007669"/>
    <property type="project" value="TreeGrafter"/>
</dbReference>
<organism evidence="3 4">
    <name type="scientific">Scylla paramamosain</name>
    <name type="common">Mud crab</name>
    <dbReference type="NCBI Taxonomy" id="85552"/>
    <lineage>
        <taxon>Eukaryota</taxon>
        <taxon>Metazoa</taxon>
        <taxon>Ecdysozoa</taxon>
        <taxon>Arthropoda</taxon>
        <taxon>Crustacea</taxon>
        <taxon>Multicrustacea</taxon>
        <taxon>Malacostraca</taxon>
        <taxon>Eumalacostraca</taxon>
        <taxon>Eucarida</taxon>
        <taxon>Decapoda</taxon>
        <taxon>Pleocyemata</taxon>
        <taxon>Brachyura</taxon>
        <taxon>Eubrachyura</taxon>
        <taxon>Portunoidea</taxon>
        <taxon>Portunidae</taxon>
        <taxon>Portuninae</taxon>
        <taxon>Scylla</taxon>
    </lineage>
</organism>
<dbReference type="InterPro" id="IPR019356">
    <property type="entry name" value="Menorin_dom"/>
</dbReference>
<evidence type="ECO:0000313" key="4">
    <source>
        <dbReference type="Proteomes" id="UP001487740"/>
    </source>
</evidence>
<dbReference type="EMBL" id="JARAKH010000043">
    <property type="protein sequence ID" value="KAK8379441.1"/>
    <property type="molecule type" value="Genomic_DNA"/>
</dbReference>
<dbReference type="AlphaFoldDB" id="A0AAW0SWE9"/>
<comment type="similarity">
    <text evidence="1">Belongs to the menorin family.</text>
</comment>
<evidence type="ECO:0000256" key="1">
    <source>
        <dbReference type="ARBA" id="ARBA00044953"/>
    </source>
</evidence>
<keyword evidence="4" id="KW-1185">Reference proteome</keyword>
<dbReference type="PANTHER" id="PTHR21184">
    <property type="entry name" value="MENORIN (DENDRITIC BRANCHING PROTEIN)"/>
    <property type="match status" value="1"/>
</dbReference>
<accession>A0AAW0SWE9</accession>
<feature type="domain" description="Menorin-like" evidence="2">
    <location>
        <begin position="64"/>
        <end position="314"/>
    </location>
</feature>
<comment type="caution">
    <text evidence="3">The sequence shown here is derived from an EMBL/GenBank/DDBJ whole genome shotgun (WGS) entry which is preliminary data.</text>
</comment>
<proteinExistence type="inferred from homology"/>
<evidence type="ECO:0000313" key="3">
    <source>
        <dbReference type="EMBL" id="KAK8379441.1"/>
    </source>
</evidence>
<name>A0AAW0SWE9_SCYPA</name>
<protein>
    <recommendedName>
        <fullName evidence="2">Menorin-like domain-containing protein</fullName>
    </recommendedName>
</protein>
<dbReference type="PANTHER" id="PTHR21184:SF6">
    <property type="entry name" value="CONSERVED PLASMA MEMBRANE PROTEIN"/>
    <property type="match status" value="1"/>
</dbReference>
<dbReference type="Pfam" id="PF10223">
    <property type="entry name" value="Menorin_N"/>
    <property type="match status" value="1"/>
</dbReference>
<dbReference type="Proteomes" id="UP001487740">
    <property type="component" value="Unassembled WGS sequence"/>
</dbReference>
<sequence length="363" mass="39251">MKETAELILVCIFFVCLRGLYRNYIAMPDTAKEGSAAPHTEEGGAQGGTGPLDLAEFFPDVNDDLAKVTWGHGVNSVARLEEVLQDPQVMMMEADIVQGHLEGTEEDDPPLTPIMAHPPHTTSDLTFKMWLDKVIAANQAGEKKGIKLDFKQLDSVRECLDYLKAQNDKITFPVWLNADILPGPVDSPASPVPADHFVSTCVEMFPQATLSLGWTTHIPPGSGGAMTSGYSRADVDRMCEILDTHSVTQPVTFPIRAAFLPLSLEVLEALLDQIPDSTITIWSLESDPFDPLAIVTLRDLLGADAVFLDLPETQMTQYLEVSSSEGKGATGEVTSASLLPTSSILATVGMVLCSALAALYLYE</sequence>